<proteinExistence type="predicted"/>
<dbReference type="EMBL" id="CP015405">
    <property type="protein sequence ID" value="ANU76311.1"/>
    <property type="molecule type" value="Genomic_DNA"/>
</dbReference>
<dbReference type="RefSeq" id="WP_065542481.1">
    <property type="nucleotide sequence ID" value="NZ_CP015405.2"/>
</dbReference>
<evidence type="ECO:0008006" key="7">
    <source>
        <dbReference type="Google" id="ProtNLM"/>
    </source>
</evidence>
<feature type="domain" description="Beta-ketoacyl-[acyl-carrier-protein] synthase III N-terminal" evidence="4">
    <location>
        <begin position="107"/>
        <end position="174"/>
    </location>
</feature>
<protein>
    <recommendedName>
        <fullName evidence="7">3-oxoacyl-[acyl-carrier-protein] synthase-3</fullName>
    </recommendedName>
</protein>
<dbReference type="GO" id="GO:0006633">
    <property type="term" value="P:fatty acid biosynthetic process"/>
    <property type="evidence" value="ECO:0007669"/>
    <property type="project" value="InterPro"/>
</dbReference>
<dbReference type="Proteomes" id="UP000092574">
    <property type="component" value="Chromosome"/>
</dbReference>
<dbReference type="InterPro" id="IPR013747">
    <property type="entry name" value="ACP_syn_III_C"/>
</dbReference>
<dbReference type="STRING" id="1796616.A4V09_11350"/>
<dbReference type="InterPro" id="IPR013751">
    <property type="entry name" value="ACP_syn_III_N"/>
</dbReference>
<dbReference type="SUPFAM" id="SSF53901">
    <property type="entry name" value="Thiolase-like"/>
    <property type="match status" value="2"/>
</dbReference>
<evidence type="ECO:0000256" key="2">
    <source>
        <dbReference type="ARBA" id="ARBA00023315"/>
    </source>
</evidence>
<keyword evidence="2" id="KW-0012">Acyltransferase</keyword>
<organism evidence="5 6">
    <name type="scientific">Blautia pseudococcoides</name>
    <dbReference type="NCBI Taxonomy" id="1796616"/>
    <lineage>
        <taxon>Bacteria</taxon>
        <taxon>Bacillati</taxon>
        <taxon>Bacillota</taxon>
        <taxon>Clostridia</taxon>
        <taxon>Lachnospirales</taxon>
        <taxon>Lachnospiraceae</taxon>
        <taxon>Blautia</taxon>
    </lineage>
</organism>
<dbReference type="Pfam" id="PF08545">
    <property type="entry name" value="ACP_syn_III"/>
    <property type="match status" value="1"/>
</dbReference>
<dbReference type="GO" id="GO:0004315">
    <property type="term" value="F:3-oxoacyl-[acyl-carrier-protein] synthase activity"/>
    <property type="evidence" value="ECO:0007669"/>
    <property type="project" value="InterPro"/>
</dbReference>
<dbReference type="OrthoDB" id="9815506at2"/>
<reference evidence="5" key="1">
    <citation type="submission" date="2017-04" db="EMBL/GenBank/DDBJ databases">
        <title>Complete Genome Sequences of Twelve Strains of a Stable Defined Moderately Diverse Mouse Microbiota 2 (sDMDMm2).</title>
        <authorList>
            <person name="Uchimura Y."/>
            <person name="Wyss M."/>
            <person name="Brugiroux S."/>
            <person name="Limenitakis J.P."/>
            <person name="Stecher B."/>
            <person name="McCoy K.D."/>
            <person name="Macpherson A.J."/>
        </authorList>
    </citation>
    <scope>NUCLEOTIDE SEQUENCE</scope>
    <source>
        <strain evidence="5">YL58</strain>
    </source>
</reference>
<accession>A0A1C7I9L1</accession>
<dbReference type="Pfam" id="PF08541">
    <property type="entry name" value="ACP_syn_III_C"/>
    <property type="match status" value="1"/>
</dbReference>
<name>A0A1C7I9L1_9FIRM</name>
<dbReference type="GO" id="GO:0044550">
    <property type="term" value="P:secondary metabolite biosynthetic process"/>
    <property type="evidence" value="ECO:0007669"/>
    <property type="project" value="TreeGrafter"/>
</dbReference>
<dbReference type="Gene3D" id="3.40.47.10">
    <property type="match status" value="1"/>
</dbReference>
<evidence type="ECO:0000259" key="3">
    <source>
        <dbReference type="Pfam" id="PF08541"/>
    </source>
</evidence>
<dbReference type="PANTHER" id="PTHR34069:SF2">
    <property type="entry name" value="BETA-KETOACYL-[ACYL-CARRIER-PROTEIN] SYNTHASE III"/>
    <property type="match status" value="1"/>
</dbReference>
<keyword evidence="1" id="KW-0808">Transferase</keyword>
<keyword evidence="6" id="KW-1185">Reference proteome</keyword>
<gene>
    <name evidence="5" type="ORF">A4V09_11350</name>
</gene>
<dbReference type="InterPro" id="IPR016039">
    <property type="entry name" value="Thiolase-like"/>
</dbReference>
<evidence type="ECO:0000313" key="5">
    <source>
        <dbReference type="EMBL" id="ANU76311.1"/>
    </source>
</evidence>
<feature type="domain" description="Beta-ketoacyl-[acyl-carrier-protein] synthase III C-terminal" evidence="3">
    <location>
        <begin position="244"/>
        <end position="320"/>
    </location>
</feature>
<dbReference type="PANTHER" id="PTHR34069">
    <property type="entry name" value="3-OXOACYL-[ACYL-CARRIER-PROTEIN] SYNTHASE 3"/>
    <property type="match status" value="1"/>
</dbReference>
<dbReference type="KEGG" id="byl:A4V09_11350"/>
<sequence>MNTQEKKVVIESIGGYLPEKTLSNDYLQAVYNEQSVDSAYDITLRHIANNNESLADIAVKAAKRCLGKIGIDDIGCVILATMTPDVRGIATAPVIANQLELGDIPAYDVRAGEAGGMYALQNSICMIKAEVYKKILIIAADINSKYINYADTYDSFLYGDGAVAILLKSSEDGIAIFDGGEFGAFEKYYTAKILPVGGSSEYFNVIGEKKFVQDDAYWKIEYRKLERLANEVLNHIFSSGCAGNVDKYFIQLTKTSIVKQIFEKYEVPIEKAISYINKIGDIGTATTFWGLLNAHENLLLKKKERISLISYGTGGSYGITNWIWNK</sequence>
<evidence type="ECO:0000259" key="4">
    <source>
        <dbReference type="Pfam" id="PF08545"/>
    </source>
</evidence>
<evidence type="ECO:0000256" key="1">
    <source>
        <dbReference type="ARBA" id="ARBA00022679"/>
    </source>
</evidence>
<dbReference type="AlphaFoldDB" id="A0A1C7I9L1"/>
<evidence type="ECO:0000313" key="6">
    <source>
        <dbReference type="Proteomes" id="UP000092574"/>
    </source>
</evidence>